<dbReference type="Proteomes" id="UP000719412">
    <property type="component" value="Unassembled WGS sequence"/>
</dbReference>
<comment type="caution">
    <text evidence="4">The sequence shown here is derived from an EMBL/GenBank/DDBJ whole genome shotgun (WGS) entry which is preliminary data.</text>
</comment>
<feature type="repeat" description="ANK" evidence="3">
    <location>
        <begin position="348"/>
        <end position="381"/>
    </location>
</feature>
<dbReference type="AlphaFoldDB" id="A0A8J6LFZ2"/>
<dbReference type="InterPro" id="IPR036770">
    <property type="entry name" value="Ankyrin_rpt-contain_sf"/>
</dbReference>
<reference evidence="4" key="2">
    <citation type="submission" date="2021-08" db="EMBL/GenBank/DDBJ databases">
        <authorList>
            <person name="Eriksson T."/>
        </authorList>
    </citation>
    <scope>NUCLEOTIDE SEQUENCE</scope>
    <source>
        <strain evidence="4">Stoneville</strain>
        <tissue evidence="4">Whole head</tissue>
    </source>
</reference>
<dbReference type="InterPro" id="IPR002110">
    <property type="entry name" value="Ankyrin_rpt"/>
</dbReference>
<keyword evidence="2 3" id="KW-0040">ANK repeat</keyword>
<dbReference type="Gene3D" id="1.25.40.20">
    <property type="entry name" value="Ankyrin repeat-containing domain"/>
    <property type="match status" value="2"/>
</dbReference>
<evidence type="ECO:0000313" key="5">
    <source>
        <dbReference type="Proteomes" id="UP000719412"/>
    </source>
</evidence>
<dbReference type="PROSITE" id="PS50297">
    <property type="entry name" value="ANK_REP_REGION"/>
    <property type="match status" value="1"/>
</dbReference>
<sequence length="496" mass="57060">MGISGAMRRDELTKMSIDDIKDEHSVLIVAVPETKTGIKRTFTVTNPEFGVMKAFVARDVTLGPETPVEGHNTLRATNANYARATFNLGKLKEIIKECDYEDMNQTRFSESVIIFTLKYGVVYNENFFECMKMLIDAAVDVNKFDFSGKFAIDYIAMYYRENKNDGRVTDDLKRVGRLLLDKGVCQIDNTKTREFVQNELDIDLSTYTYVIMDDLTKLFYWIVNYSIIEFLSFDKIRKFVDCDNGENTILQFASKKSERLLPVVKFLLNNGADPNKTTNRNELTPLELAAYKNHQAIFEEILKNKRTKITQDHLNNFVKGRSHPIKPKLFEIFLESDKLNPNLTYKKTGNTPLHYAIYFSHKNAIQKLLKRSKISLTIKNNAGKCAFDMIDGLKRRVIERREKGVETSRVRLEEESRKSKPRRRGADLRIPDGRFVKNQTPECGVKFHARISSSTVGPRNSPMKVQVSRDVDRPVTIKARVIEKFFSFREASASGR</sequence>
<feature type="repeat" description="ANK" evidence="3">
    <location>
        <begin position="245"/>
        <end position="279"/>
    </location>
</feature>
<accession>A0A8J6LFZ2</accession>
<evidence type="ECO:0000256" key="3">
    <source>
        <dbReference type="PROSITE-ProRule" id="PRU00023"/>
    </source>
</evidence>
<dbReference type="SUPFAM" id="SSF48403">
    <property type="entry name" value="Ankyrin repeat"/>
    <property type="match status" value="1"/>
</dbReference>
<dbReference type="SMART" id="SM00248">
    <property type="entry name" value="ANK"/>
    <property type="match status" value="4"/>
</dbReference>
<dbReference type="Pfam" id="PF13637">
    <property type="entry name" value="Ank_4"/>
    <property type="match status" value="1"/>
</dbReference>
<reference evidence="4" key="1">
    <citation type="journal article" date="2020" name="J Insects Food Feed">
        <title>The yellow mealworm (Tenebrio molitor) genome: a resource for the emerging insects as food and feed industry.</title>
        <authorList>
            <person name="Eriksson T."/>
            <person name="Andere A."/>
            <person name="Kelstrup H."/>
            <person name="Emery V."/>
            <person name="Picard C."/>
        </authorList>
    </citation>
    <scope>NUCLEOTIDE SEQUENCE</scope>
    <source>
        <strain evidence="4">Stoneville</strain>
        <tissue evidence="4">Whole head</tissue>
    </source>
</reference>
<dbReference type="EMBL" id="JABDTM020026785">
    <property type="protein sequence ID" value="KAH0811461.1"/>
    <property type="molecule type" value="Genomic_DNA"/>
</dbReference>
<keyword evidence="1" id="KW-0677">Repeat</keyword>
<name>A0A8J6LFZ2_TENMO</name>
<dbReference type="PANTHER" id="PTHR24198:SF165">
    <property type="entry name" value="ANKYRIN REPEAT-CONTAINING PROTEIN-RELATED"/>
    <property type="match status" value="1"/>
</dbReference>
<dbReference type="Pfam" id="PF12796">
    <property type="entry name" value="Ank_2"/>
    <property type="match status" value="1"/>
</dbReference>
<dbReference type="PANTHER" id="PTHR24198">
    <property type="entry name" value="ANKYRIN REPEAT AND PROTEIN KINASE DOMAIN-CONTAINING PROTEIN"/>
    <property type="match status" value="1"/>
</dbReference>
<keyword evidence="5" id="KW-1185">Reference proteome</keyword>
<evidence type="ECO:0000256" key="1">
    <source>
        <dbReference type="ARBA" id="ARBA00022737"/>
    </source>
</evidence>
<proteinExistence type="predicted"/>
<dbReference type="PROSITE" id="PS50088">
    <property type="entry name" value="ANK_REPEAT"/>
    <property type="match status" value="2"/>
</dbReference>
<evidence type="ECO:0000313" key="4">
    <source>
        <dbReference type="EMBL" id="KAH0811461.1"/>
    </source>
</evidence>
<gene>
    <name evidence="4" type="ORF">GEV33_011330</name>
</gene>
<evidence type="ECO:0000256" key="2">
    <source>
        <dbReference type="ARBA" id="ARBA00023043"/>
    </source>
</evidence>
<protein>
    <submittedName>
        <fullName evidence="4">Uncharacterized protein</fullName>
    </submittedName>
</protein>
<organism evidence="4 5">
    <name type="scientific">Tenebrio molitor</name>
    <name type="common">Yellow mealworm beetle</name>
    <dbReference type="NCBI Taxonomy" id="7067"/>
    <lineage>
        <taxon>Eukaryota</taxon>
        <taxon>Metazoa</taxon>
        <taxon>Ecdysozoa</taxon>
        <taxon>Arthropoda</taxon>
        <taxon>Hexapoda</taxon>
        <taxon>Insecta</taxon>
        <taxon>Pterygota</taxon>
        <taxon>Neoptera</taxon>
        <taxon>Endopterygota</taxon>
        <taxon>Coleoptera</taxon>
        <taxon>Polyphaga</taxon>
        <taxon>Cucujiformia</taxon>
        <taxon>Tenebrionidae</taxon>
        <taxon>Tenebrio</taxon>
    </lineage>
</organism>